<gene>
    <name evidence="1" type="ORF">C0Q70_17662</name>
</gene>
<organism evidence="1 2">
    <name type="scientific">Pomacea canaliculata</name>
    <name type="common">Golden apple snail</name>
    <dbReference type="NCBI Taxonomy" id="400727"/>
    <lineage>
        <taxon>Eukaryota</taxon>
        <taxon>Metazoa</taxon>
        <taxon>Spiralia</taxon>
        <taxon>Lophotrochozoa</taxon>
        <taxon>Mollusca</taxon>
        <taxon>Gastropoda</taxon>
        <taxon>Caenogastropoda</taxon>
        <taxon>Architaenioglossa</taxon>
        <taxon>Ampullarioidea</taxon>
        <taxon>Ampullariidae</taxon>
        <taxon>Pomacea</taxon>
    </lineage>
</organism>
<reference evidence="1 2" key="1">
    <citation type="submission" date="2018-04" db="EMBL/GenBank/DDBJ databases">
        <title>The genome of golden apple snail Pomacea canaliculata provides insight into stress tolerance and invasive adaptation.</title>
        <authorList>
            <person name="Liu C."/>
            <person name="Liu B."/>
            <person name="Ren Y."/>
            <person name="Zhang Y."/>
            <person name="Wang H."/>
            <person name="Li S."/>
            <person name="Jiang F."/>
            <person name="Yin L."/>
            <person name="Zhang G."/>
            <person name="Qian W."/>
            <person name="Fan W."/>
        </authorList>
    </citation>
    <scope>NUCLEOTIDE SEQUENCE [LARGE SCALE GENOMIC DNA]</scope>
    <source>
        <strain evidence="1">SZHN2017</strain>
        <tissue evidence="1">Muscle</tissue>
    </source>
</reference>
<evidence type="ECO:0000313" key="2">
    <source>
        <dbReference type="Proteomes" id="UP000245119"/>
    </source>
</evidence>
<dbReference type="AlphaFoldDB" id="A0A2T7NL15"/>
<sequence>MMDSQYCLHGKRKCSSHKKSRKIVRTCAMFGPEMLNPGRLEAFGKGPTADCLWQAGVLSGWKSFALLRQSSSVNLSHQLRAQERCIKYQSTVRQHN</sequence>
<proteinExistence type="predicted"/>
<evidence type="ECO:0000313" key="1">
    <source>
        <dbReference type="EMBL" id="PVD21860.1"/>
    </source>
</evidence>
<accession>A0A2T7NL15</accession>
<protein>
    <submittedName>
        <fullName evidence="1">Uncharacterized protein</fullName>
    </submittedName>
</protein>
<dbReference type="EMBL" id="PZQS01000011">
    <property type="protein sequence ID" value="PVD21860.1"/>
    <property type="molecule type" value="Genomic_DNA"/>
</dbReference>
<comment type="caution">
    <text evidence="1">The sequence shown here is derived from an EMBL/GenBank/DDBJ whole genome shotgun (WGS) entry which is preliminary data.</text>
</comment>
<keyword evidence="2" id="KW-1185">Reference proteome</keyword>
<dbReference type="Proteomes" id="UP000245119">
    <property type="component" value="Linkage Group LG11"/>
</dbReference>
<name>A0A2T7NL15_POMCA</name>